<evidence type="ECO:0000256" key="6">
    <source>
        <dbReference type="ARBA" id="ARBA00022692"/>
    </source>
</evidence>
<dbReference type="AlphaFoldDB" id="A0A8J7NJH0"/>
<evidence type="ECO:0000256" key="20">
    <source>
        <dbReference type="PROSITE-ProRule" id="PRU00124"/>
    </source>
</evidence>
<comment type="caution">
    <text evidence="20">Lacks conserved residue(s) required for the propagation of feature annotation.</text>
</comment>
<dbReference type="PROSITE" id="PS01209">
    <property type="entry name" value="LDLRA_1"/>
    <property type="match status" value="1"/>
</dbReference>
<dbReference type="Gene3D" id="4.10.400.10">
    <property type="entry name" value="Low-density Lipoprotein Receptor"/>
    <property type="match status" value="1"/>
</dbReference>
<evidence type="ECO:0000256" key="11">
    <source>
        <dbReference type="ARBA" id="ARBA00023034"/>
    </source>
</evidence>
<reference evidence="25" key="1">
    <citation type="journal article" date="2021" name="Cell">
        <title>Tracing the genetic footprints of vertebrate landing in non-teleost ray-finned fishes.</title>
        <authorList>
            <person name="Bi X."/>
            <person name="Wang K."/>
            <person name="Yang L."/>
            <person name="Pan H."/>
            <person name="Jiang H."/>
            <person name="Wei Q."/>
            <person name="Fang M."/>
            <person name="Yu H."/>
            <person name="Zhu C."/>
            <person name="Cai Y."/>
            <person name="He Y."/>
            <person name="Gan X."/>
            <person name="Zeng H."/>
            <person name="Yu D."/>
            <person name="Zhu Y."/>
            <person name="Jiang H."/>
            <person name="Qiu Q."/>
            <person name="Yang H."/>
            <person name="Zhang Y.E."/>
            <person name="Wang W."/>
            <person name="Zhu M."/>
            <person name="He S."/>
            <person name="Zhang G."/>
        </authorList>
    </citation>
    <scope>NUCLEOTIDE SEQUENCE</scope>
    <source>
        <strain evidence="25">Allg_001</strain>
    </source>
</reference>
<evidence type="ECO:0000313" key="26">
    <source>
        <dbReference type="Proteomes" id="UP000736164"/>
    </source>
</evidence>
<keyword evidence="14" id="KW-0325">Glycoprotein</keyword>
<dbReference type="GO" id="GO:0031902">
    <property type="term" value="C:late endosome membrane"/>
    <property type="evidence" value="ECO:0007669"/>
    <property type="project" value="UniProtKB-SubCell"/>
</dbReference>
<protein>
    <recommendedName>
        <fullName evidence="18">Transmembrane protein 59</fullName>
    </recommendedName>
</protein>
<dbReference type="GO" id="GO:0006914">
    <property type="term" value="P:autophagy"/>
    <property type="evidence" value="ECO:0007669"/>
    <property type="project" value="UniProtKB-KW"/>
</dbReference>
<evidence type="ECO:0000256" key="23">
    <source>
        <dbReference type="SAM" id="SignalP"/>
    </source>
</evidence>
<evidence type="ECO:0000256" key="14">
    <source>
        <dbReference type="ARBA" id="ARBA00023180"/>
    </source>
</evidence>
<dbReference type="GO" id="GO:0005765">
    <property type="term" value="C:lysosomal membrane"/>
    <property type="evidence" value="ECO:0007669"/>
    <property type="project" value="UniProtKB-SubCell"/>
</dbReference>
<feature type="non-terminal residue" evidence="25">
    <location>
        <position position="1"/>
    </location>
</feature>
<feature type="signal peptide" evidence="23">
    <location>
        <begin position="1"/>
        <end position="24"/>
    </location>
</feature>
<feature type="domain" description="LDLRAD1-like C-terminal" evidence="24">
    <location>
        <begin position="466"/>
        <end position="505"/>
    </location>
</feature>
<dbReference type="PANTHER" id="PTHR28652">
    <property type="entry name" value="TRANSMEMBRANE PROTEIN 59-LIKE PROTEIN"/>
    <property type="match status" value="1"/>
</dbReference>
<keyword evidence="10" id="KW-0072">Autophagy</keyword>
<evidence type="ECO:0000256" key="13">
    <source>
        <dbReference type="ARBA" id="ARBA00023157"/>
    </source>
</evidence>
<evidence type="ECO:0000256" key="4">
    <source>
        <dbReference type="ARBA" id="ARBA00009643"/>
    </source>
</evidence>
<dbReference type="InterPro" id="IPR057430">
    <property type="entry name" value="LDLRAD1_C"/>
</dbReference>
<keyword evidence="9 22" id="KW-1133">Transmembrane helix</keyword>
<evidence type="ECO:0000259" key="24">
    <source>
        <dbReference type="Pfam" id="PF25241"/>
    </source>
</evidence>
<dbReference type="InterPro" id="IPR036055">
    <property type="entry name" value="LDL_receptor-like_sf"/>
</dbReference>
<evidence type="ECO:0000256" key="17">
    <source>
        <dbReference type="ARBA" id="ARBA00038589"/>
    </source>
</evidence>
<dbReference type="InterPro" id="IPR023415">
    <property type="entry name" value="LDLR_class-A_CS"/>
</dbReference>
<evidence type="ECO:0000313" key="25">
    <source>
        <dbReference type="EMBL" id="MBN3313258.1"/>
    </source>
</evidence>
<evidence type="ECO:0000256" key="9">
    <source>
        <dbReference type="ARBA" id="ARBA00022989"/>
    </source>
</evidence>
<dbReference type="SMART" id="SM00192">
    <property type="entry name" value="LDLa"/>
    <property type="match status" value="2"/>
</dbReference>
<comment type="subunit">
    <text evidence="17">Interacts with ATG16L1 (via WD repeats).</text>
</comment>
<evidence type="ECO:0000256" key="18">
    <source>
        <dbReference type="ARBA" id="ARBA00039377"/>
    </source>
</evidence>
<keyword evidence="12 22" id="KW-0472">Membrane</keyword>
<dbReference type="GO" id="GO:0010508">
    <property type="term" value="P:positive regulation of autophagy"/>
    <property type="evidence" value="ECO:0007669"/>
    <property type="project" value="TreeGrafter"/>
</dbReference>
<keyword evidence="7 23" id="KW-0732">Signal</keyword>
<dbReference type="PRINTS" id="PR00261">
    <property type="entry name" value="LDLRECEPTOR"/>
</dbReference>
<dbReference type="EMBL" id="JAAWVO010011080">
    <property type="protein sequence ID" value="MBN3313258.1"/>
    <property type="molecule type" value="Genomic_DNA"/>
</dbReference>
<dbReference type="InterPro" id="IPR002172">
    <property type="entry name" value="LDrepeatLR_classA_rpt"/>
</dbReference>
<sequence length="513" mass="56900">MEVWKLCGCFLSFCCLLLCTTASSDIFDGVLGNTASCHNTCQMTYSLHTYPREEELYACQRGCRLFSICQFVSDGEDLNQTKSECDSACREAYSQSDEQYACSLGCQSQLPFAEQRQEQLMAMVPRIHLLYPLALVRGFWNEMMSSAHNFISSTWTFYLQADNGKVVIFQSEPQIQFIPEFEPQNDDLREPTLAKSSYRSLDRPVFLDSNKGYAPERESDMYLDKNDVVEDYSLFSCLSRNPWLPGWILTTTLVLSVLVLIWICCATVATAVDQYVPAERSFDANSLGSSVMLMSRQEEGPAVDERGRQGTSPANQANQRAALPTGCCEECASCRCCSRRCACISAAVLLGLAVIAAAVASAIVLGIPPRPPVNRYCTTAQNRSGFLCDDRVTCIPASDLCNGVKNCPSGADENPQMCTDLPNNLPGNLIFRCGNPQFWIFIDKKCNYINDCGDCSDEIGAYADCPPCGPGWWSCVPVVFMYCACVPRCLCRDGQQHCSNWSDEYSCANRSCQ</sequence>
<evidence type="ECO:0000256" key="10">
    <source>
        <dbReference type="ARBA" id="ARBA00023006"/>
    </source>
</evidence>
<keyword evidence="8" id="KW-0967">Endosome</keyword>
<evidence type="ECO:0000256" key="22">
    <source>
        <dbReference type="SAM" id="Phobius"/>
    </source>
</evidence>
<dbReference type="Pfam" id="PF12280">
    <property type="entry name" value="BSMAP"/>
    <property type="match status" value="1"/>
</dbReference>
<feature type="transmembrane region" description="Helical" evidence="22">
    <location>
        <begin position="247"/>
        <end position="272"/>
    </location>
</feature>
<feature type="non-terminal residue" evidence="25">
    <location>
        <position position="513"/>
    </location>
</feature>
<keyword evidence="6 22" id="KW-0812">Transmembrane</keyword>
<accession>A0A8J7NJH0</accession>
<dbReference type="CDD" id="cd00112">
    <property type="entry name" value="LDLa"/>
    <property type="match status" value="1"/>
</dbReference>
<dbReference type="InterPro" id="IPR022065">
    <property type="entry name" value="Uncharacterised_TMEM59"/>
</dbReference>
<dbReference type="SUPFAM" id="SSF57424">
    <property type="entry name" value="LDL receptor-like module"/>
    <property type="match status" value="1"/>
</dbReference>
<proteinExistence type="inferred from homology"/>
<evidence type="ECO:0000256" key="19">
    <source>
        <dbReference type="ARBA" id="ARBA00045285"/>
    </source>
</evidence>
<keyword evidence="15" id="KW-0458">Lysosome</keyword>
<dbReference type="Pfam" id="PF25241">
    <property type="entry name" value="LDLRAD1_C"/>
    <property type="match status" value="1"/>
</dbReference>
<organism evidence="25 26">
    <name type="scientific">Atractosteus spatula</name>
    <name type="common">Alligator gar</name>
    <name type="synonym">Lepisosteus spatula</name>
    <dbReference type="NCBI Taxonomy" id="7917"/>
    <lineage>
        <taxon>Eukaryota</taxon>
        <taxon>Metazoa</taxon>
        <taxon>Chordata</taxon>
        <taxon>Craniata</taxon>
        <taxon>Vertebrata</taxon>
        <taxon>Euteleostomi</taxon>
        <taxon>Actinopterygii</taxon>
        <taxon>Neopterygii</taxon>
        <taxon>Holostei</taxon>
        <taxon>Semionotiformes</taxon>
        <taxon>Lepisosteidae</taxon>
        <taxon>Atractosteus</taxon>
    </lineage>
</organism>
<keyword evidence="13" id="KW-1015">Disulfide bond</keyword>
<evidence type="ECO:0000256" key="15">
    <source>
        <dbReference type="ARBA" id="ARBA00023228"/>
    </source>
</evidence>
<evidence type="ECO:0000256" key="7">
    <source>
        <dbReference type="ARBA" id="ARBA00022729"/>
    </source>
</evidence>
<feature type="compositionally biased region" description="Basic and acidic residues" evidence="21">
    <location>
        <begin position="298"/>
        <end position="308"/>
    </location>
</feature>
<dbReference type="GO" id="GO:0005886">
    <property type="term" value="C:plasma membrane"/>
    <property type="evidence" value="ECO:0007669"/>
    <property type="project" value="UniProtKB-SubCell"/>
</dbReference>
<evidence type="ECO:0000256" key="12">
    <source>
        <dbReference type="ARBA" id="ARBA00023136"/>
    </source>
</evidence>
<feature type="chain" id="PRO_5035166121" description="Transmembrane protein 59" evidence="23">
    <location>
        <begin position="25"/>
        <end position="513"/>
    </location>
</feature>
<comment type="caution">
    <text evidence="25">The sequence shown here is derived from an EMBL/GenBank/DDBJ whole genome shotgun (WGS) entry which is preliminary data.</text>
</comment>
<gene>
    <name evidence="25" type="primary">Tmem59_0</name>
    <name evidence="25" type="ORF">GTO95_0013186</name>
</gene>
<feature type="region of interest" description="Disordered" evidence="21">
    <location>
        <begin position="298"/>
        <end position="317"/>
    </location>
</feature>
<keyword evidence="5" id="KW-1003">Cell membrane</keyword>
<dbReference type="PANTHER" id="PTHR28652:SF3">
    <property type="entry name" value="TRANSMEMBRANE PROTEIN 59"/>
    <property type="match status" value="1"/>
</dbReference>
<evidence type="ECO:0000256" key="5">
    <source>
        <dbReference type="ARBA" id="ARBA00022475"/>
    </source>
</evidence>
<evidence type="ECO:0000256" key="16">
    <source>
        <dbReference type="ARBA" id="ARBA00037817"/>
    </source>
</evidence>
<comment type="function">
    <text evidence="19">Acts as a regulator of autophagy in response to S.aureus infection by promoting activation of LC3 (MAP1LC3A, MAP1LC3B or MAP1LC3C). Acts by interacting with ATG16L1, leading to promote a functional complex between LC3 and ATG16L1 and promoting LC3 lipidation and subsequent activation of autophagy. Modulates the O-glycosylation and complex N-glycosylation steps occurring during the Golgi maturation of several proteins such as APP, BACE1, SEAP or PRNP. Inhibits APP transport to the cell surface and further shedding.</text>
</comment>
<evidence type="ECO:0000256" key="3">
    <source>
        <dbReference type="ARBA" id="ARBA00004614"/>
    </source>
</evidence>
<feature type="transmembrane region" description="Helical" evidence="22">
    <location>
        <begin position="342"/>
        <end position="367"/>
    </location>
</feature>
<dbReference type="Proteomes" id="UP000736164">
    <property type="component" value="Unassembled WGS sequence"/>
</dbReference>
<dbReference type="PROSITE" id="PS50068">
    <property type="entry name" value="LDLRA_2"/>
    <property type="match status" value="1"/>
</dbReference>
<evidence type="ECO:0000256" key="8">
    <source>
        <dbReference type="ARBA" id="ARBA00022753"/>
    </source>
</evidence>
<comment type="subcellular location">
    <subcellularLocation>
        <location evidence="1">Cell membrane</location>
        <topology evidence="1">Single-pass type I membrane protein</topology>
    </subcellularLocation>
    <subcellularLocation>
        <location evidence="3">Golgi apparatus membrane</location>
        <topology evidence="3">Single-pass type I membrane protein</topology>
    </subcellularLocation>
    <subcellularLocation>
        <location evidence="16">Late endosome membrane</location>
        <topology evidence="16">Single-pass type I membrane protein</topology>
    </subcellularLocation>
    <subcellularLocation>
        <location evidence="2">Lysosome membrane</location>
        <topology evidence="2">Single-pass type I membrane protein</topology>
    </subcellularLocation>
</comment>
<keyword evidence="11" id="KW-0333">Golgi apparatus</keyword>
<evidence type="ECO:0000256" key="21">
    <source>
        <dbReference type="SAM" id="MobiDB-lite"/>
    </source>
</evidence>
<dbReference type="GO" id="GO:0000139">
    <property type="term" value="C:Golgi membrane"/>
    <property type="evidence" value="ECO:0007669"/>
    <property type="project" value="UniProtKB-SubCell"/>
</dbReference>
<evidence type="ECO:0000256" key="2">
    <source>
        <dbReference type="ARBA" id="ARBA00004352"/>
    </source>
</evidence>
<comment type="similarity">
    <text evidence="4">Belongs to the TMEM59 family.</text>
</comment>
<evidence type="ECO:0000256" key="1">
    <source>
        <dbReference type="ARBA" id="ARBA00004251"/>
    </source>
</evidence>
<name>A0A8J7NJH0_ATRSP</name>
<keyword evidence="26" id="KW-1185">Reference proteome</keyword>